<comment type="catalytic activity">
    <reaction evidence="10">
        <text>Mg(2+)(in) = Mg(2+)(out)</text>
        <dbReference type="Rhea" id="RHEA:29827"/>
        <dbReference type="ChEBI" id="CHEBI:18420"/>
    </reaction>
</comment>
<dbReference type="GO" id="GO:0015087">
    <property type="term" value="F:cobalt ion transmembrane transporter activity"/>
    <property type="evidence" value="ECO:0007669"/>
    <property type="project" value="TreeGrafter"/>
</dbReference>
<dbReference type="GO" id="GO:0000287">
    <property type="term" value="F:magnesium ion binding"/>
    <property type="evidence" value="ECO:0007669"/>
    <property type="project" value="TreeGrafter"/>
</dbReference>
<reference evidence="13 14" key="1">
    <citation type="journal article" date="2013" name="Stand. Genomic Sci.">
        <title>Genomic Encyclopedia of Type Strains, Phase I: The one thousand microbial genomes (KMG-I) project.</title>
        <authorList>
            <person name="Kyrpides N.C."/>
            <person name="Woyke T."/>
            <person name="Eisen J.A."/>
            <person name="Garrity G."/>
            <person name="Lilburn T.G."/>
            <person name="Beck B.J."/>
            <person name="Whitman W.B."/>
            <person name="Hugenholtz P."/>
            <person name="Klenk H.P."/>
        </authorList>
    </citation>
    <scope>NUCLEOTIDE SEQUENCE [LARGE SCALE GENOMIC DNA]</scope>
    <source>
        <strain evidence="13 14">DSM 45044</strain>
    </source>
</reference>
<dbReference type="RefSeq" id="WP_147134709.1">
    <property type="nucleotide sequence ID" value="NZ_BAABIJ010000001.1"/>
</dbReference>
<evidence type="ECO:0000256" key="12">
    <source>
        <dbReference type="SAM" id="Phobius"/>
    </source>
</evidence>
<feature type="transmembrane region" description="Helical" evidence="12">
    <location>
        <begin position="297"/>
        <end position="315"/>
    </location>
</feature>
<keyword evidence="5 12" id="KW-0812">Transmembrane</keyword>
<keyword evidence="14" id="KW-1185">Reference proteome</keyword>
<dbReference type="GO" id="GO:0015095">
    <property type="term" value="F:magnesium ion transmembrane transporter activity"/>
    <property type="evidence" value="ECO:0007669"/>
    <property type="project" value="TreeGrafter"/>
</dbReference>
<evidence type="ECO:0000256" key="6">
    <source>
        <dbReference type="ARBA" id="ARBA00022842"/>
    </source>
</evidence>
<evidence type="ECO:0000313" key="13">
    <source>
        <dbReference type="EMBL" id="TWJ15656.1"/>
    </source>
</evidence>
<dbReference type="SUPFAM" id="SSF144083">
    <property type="entry name" value="Magnesium transport protein CorA, transmembrane region"/>
    <property type="match status" value="1"/>
</dbReference>
<proteinExistence type="inferred from homology"/>
<keyword evidence="7 12" id="KW-1133">Transmembrane helix</keyword>
<dbReference type="OrthoDB" id="9803416at2"/>
<comment type="caution">
    <text evidence="13">The sequence shown here is derived from an EMBL/GenBank/DDBJ whole genome shotgun (WGS) entry which is preliminary data.</text>
</comment>
<dbReference type="Pfam" id="PF01544">
    <property type="entry name" value="CorA"/>
    <property type="match status" value="1"/>
</dbReference>
<dbReference type="AlphaFoldDB" id="A0A562VCP8"/>
<accession>A0A562VCP8</accession>
<evidence type="ECO:0000256" key="3">
    <source>
        <dbReference type="ARBA" id="ARBA00022448"/>
    </source>
</evidence>
<evidence type="ECO:0000256" key="2">
    <source>
        <dbReference type="ARBA" id="ARBA00009765"/>
    </source>
</evidence>
<evidence type="ECO:0000256" key="4">
    <source>
        <dbReference type="ARBA" id="ARBA00022475"/>
    </source>
</evidence>
<organism evidence="13 14">
    <name type="scientific">Stackebrandtia albiflava</name>
    <dbReference type="NCBI Taxonomy" id="406432"/>
    <lineage>
        <taxon>Bacteria</taxon>
        <taxon>Bacillati</taxon>
        <taxon>Actinomycetota</taxon>
        <taxon>Actinomycetes</taxon>
        <taxon>Glycomycetales</taxon>
        <taxon>Glycomycetaceae</taxon>
        <taxon>Stackebrandtia</taxon>
    </lineage>
</organism>
<dbReference type="InterPro" id="IPR002523">
    <property type="entry name" value="MgTranspt_CorA/ZnTranspt_ZntB"/>
</dbReference>
<dbReference type="Gene3D" id="1.20.58.340">
    <property type="entry name" value="Magnesium transport protein CorA, transmembrane region"/>
    <property type="match status" value="2"/>
</dbReference>
<keyword evidence="8" id="KW-0406">Ion transport</keyword>
<dbReference type="PANTHER" id="PTHR46494">
    <property type="entry name" value="CORA FAMILY METAL ION TRANSPORTER (EUROFUNG)"/>
    <property type="match status" value="1"/>
</dbReference>
<evidence type="ECO:0000256" key="8">
    <source>
        <dbReference type="ARBA" id="ARBA00023065"/>
    </source>
</evidence>
<dbReference type="GO" id="GO:0050897">
    <property type="term" value="F:cobalt ion binding"/>
    <property type="evidence" value="ECO:0007669"/>
    <property type="project" value="TreeGrafter"/>
</dbReference>
<evidence type="ECO:0000256" key="11">
    <source>
        <dbReference type="ARBA" id="ARBA00045497"/>
    </source>
</evidence>
<dbReference type="CDD" id="cd12830">
    <property type="entry name" value="MtCorA-like"/>
    <property type="match status" value="1"/>
</dbReference>
<comment type="similarity">
    <text evidence="2">Belongs to the CorA metal ion transporter (MIT) (TC 1.A.35) family.</text>
</comment>
<evidence type="ECO:0000256" key="7">
    <source>
        <dbReference type="ARBA" id="ARBA00022989"/>
    </source>
</evidence>
<comment type="subcellular location">
    <subcellularLocation>
        <location evidence="1">Cell membrane</location>
        <topology evidence="1">Multi-pass membrane protein</topology>
    </subcellularLocation>
</comment>
<name>A0A562VCP8_9ACTN</name>
<dbReference type="Proteomes" id="UP000321617">
    <property type="component" value="Unassembled WGS sequence"/>
</dbReference>
<dbReference type="EMBL" id="VLLL01000005">
    <property type="protein sequence ID" value="TWJ15656.1"/>
    <property type="molecule type" value="Genomic_DNA"/>
</dbReference>
<dbReference type="FunFam" id="1.20.58.340:FF:000004">
    <property type="entry name" value="Magnesium transport protein CorA"/>
    <property type="match status" value="1"/>
</dbReference>
<keyword evidence="3" id="KW-0813">Transport</keyword>
<evidence type="ECO:0000256" key="5">
    <source>
        <dbReference type="ARBA" id="ARBA00022692"/>
    </source>
</evidence>
<sequence>MSGTTYWHGDSEGLRRITPEDAAAEAGAEPADDGFLWIDTADPEPAELHRLAETVRLHPSALRDAATVNRRSRYDSYGGIRTIVLKTLWSRHGDDGLGHGTVTIVVSSTVLLTVRHGDHDPLPDTREFLDAHPRLLSHGAAAAGFAVLDRMLSRYRELCDDVDERVTEVERRVFSGGRVDAVGDIYAVQRRVVELREAVTPLLALAEDLLEDDDARPGRATGFLRGVGHHIRRVDASVTSSEMVLDNILNAHLGQISMWQNEDMRRISAWGAIITVPTLIAGVYGMNFRHMPELRWWIGYPLILAVMAVVCLLLYRGFRRNGWL</sequence>
<feature type="transmembrane region" description="Helical" evidence="12">
    <location>
        <begin position="267"/>
        <end position="285"/>
    </location>
</feature>
<keyword evidence="6" id="KW-0460">Magnesium</keyword>
<dbReference type="PANTHER" id="PTHR46494:SF1">
    <property type="entry name" value="CORA FAMILY METAL ION TRANSPORTER (EUROFUNG)"/>
    <property type="match status" value="1"/>
</dbReference>
<keyword evidence="9 12" id="KW-0472">Membrane</keyword>
<evidence type="ECO:0000256" key="10">
    <source>
        <dbReference type="ARBA" id="ARBA00034269"/>
    </source>
</evidence>
<comment type="function">
    <text evidence="11">Mediates influx of magnesium ions. Alternates between open and closed states. Activated by low cytoplasmic Mg(2+) levels. Inactive when cytoplasmic Mg(2+) levels are high.</text>
</comment>
<dbReference type="InterPro" id="IPR045861">
    <property type="entry name" value="CorA_cytoplasmic_dom"/>
</dbReference>
<keyword evidence="4" id="KW-1003">Cell membrane</keyword>
<evidence type="ECO:0000256" key="1">
    <source>
        <dbReference type="ARBA" id="ARBA00004651"/>
    </source>
</evidence>
<evidence type="ECO:0000313" key="14">
    <source>
        <dbReference type="Proteomes" id="UP000321617"/>
    </source>
</evidence>
<dbReference type="InterPro" id="IPR045863">
    <property type="entry name" value="CorA_TM1_TM2"/>
</dbReference>
<evidence type="ECO:0000256" key="9">
    <source>
        <dbReference type="ARBA" id="ARBA00023136"/>
    </source>
</evidence>
<protein>
    <submittedName>
        <fullName evidence="13">Magnesium transporter</fullName>
    </submittedName>
</protein>
<dbReference type="Gene3D" id="3.30.460.20">
    <property type="entry name" value="CorA soluble domain-like"/>
    <property type="match status" value="1"/>
</dbReference>
<gene>
    <name evidence="13" type="ORF">LX16_1367</name>
</gene>
<dbReference type="SUPFAM" id="SSF143865">
    <property type="entry name" value="CorA soluble domain-like"/>
    <property type="match status" value="1"/>
</dbReference>
<dbReference type="GO" id="GO:0005886">
    <property type="term" value="C:plasma membrane"/>
    <property type="evidence" value="ECO:0007669"/>
    <property type="project" value="UniProtKB-SubCell"/>
</dbReference>